<sequence length="268" mass="29657">MQNAAVHYICATILILICMPVYAAGLLQVLVVDAILKDRNSFVRKALFENPVSFFSLGFIPGIISVICFYIESYLRPDMPVYSINGCIIAPHNTSVVLIANYLISILLTIWACYGSFSCYKSLELNHRRMLASASTSGIPGYVVFQVLQLGYTLPIVGLVKGLELAIWIFPSAVNIYYGIFGIIILATIPFLNFMNNGSHKGIYPYVPLFRGILQKVYVKASEEAAWNPFYNSNSTPVGATPMSNLSSTFKSETPNVFAKLETSQIDF</sequence>
<accession>A0AAD5Y4Z6</accession>
<name>A0AAD5Y4Z6_9FUNG</name>
<evidence type="ECO:0000256" key="1">
    <source>
        <dbReference type="SAM" id="Phobius"/>
    </source>
</evidence>
<feature type="transmembrane region" description="Helical" evidence="1">
    <location>
        <begin position="95"/>
        <end position="120"/>
    </location>
</feature>
<feature type="transmembrane region" description="Helical" evidence="1">
    <location>
        <begin position="52"/>
        <end position="75"/>
    </location>
</feature>
<keyword evidence="1" id="KW-1133">Transmembrane helix</keyword>
<keyword evidence="1" id="KW-0472">Membrane</keyword>
<proteinExistence type="predicted"/>
<reference evidence="2" key="1">
    <citation type="submission" date="2020-05" db="EMBL/GenBank/DDBJ databases">
        <title>Phylogenomic resolution of chytrid fungi.</title>
        <authorList>
            <person name="Stajich J.E."/>
            <person name="Amses K."/>
            <person name="Simmons R."/>
            <person name="Seto K."/>
            <person name="Myers J."/>
            <person name="Bonds A."/>
            <person name="Quandt C.A."/>
            <person name="Barry K."/>
            <person name="Liu P."/>
            <person name="Grigoriev I."/>
            <person name="Longcore J.E."/>
            <person name="James T.Y."/>
        </authorList>
    </citation>
    <scope>NUCLEOTIDE SEQUENCE</scope>
    <source>
        <strain evidence="2">PLAUS21</strain>
    </source>
</reference>
<organism evidence="2 3">
    <name type="scientific">Boothiomyces macroporosus</name>
    <dbReference type="NCBI Taxonomy" id="261099"/>
    <lineage>
        <taxon>Eukaryota</taxon>
        <taxon>Fungi</taxon>
        <taxon>Fungi incertae sedis</taxon>
        <taxon>Chytridiomycota</taxon>
        <taxon>Chytridiomycota incertae sedis</taxon>
        <taxon>Chytridiomycetes</taxon>
        <taxon>Rhizophydiales</taxon>
        <taxon>Terramycetaceae</taxon>
        <taxon>Boothiomyces</taxon>
    </lineage>
</organism>
<keyword evidence="3" id="KW-1185">Reference proteome</keyword>
<dbReference type="Proteomes" id="UP001210925">
    <property type="component" value="Unassembled WGS sequence"/>
</dbReference>
<dbReference type="AlphaFoldDB" id="A0AAD5Y4Z6"/>
<feature type="transmembrane region" description="Helical" evidence="1">
    <location>
        <begin position="141"/>
        <end position="170"/>
    </location>
</feature>
<dbReference type="EMBL" id="JADGKB010000058">
    <property type="protein sequence ID" value="KAJ3255911.1"/>
    <property type="molecule type" value="Genomic_DNA"/>
</dbReference>
<evidence type="ECO:0000313" key="2">
    <source>
        <dbReference type="EMBL" id="KAJ3255911.1"/>
    </source>
</evidence>
<feature type="transmembrane region" description="Helical" evidence="1">
    <location>
        <begin position="6"/>
        <end position="31"/>
    </location>
</feature>
<gene>
    <name evidence="2" type="ORF">HK103_005827</name>
</gene>
<evidence type="ECO:0000313" key="3">
    <source>
        <dbReference type="Proteomes" id="UP001210925"/>
    </source>
</evidence>
<feature type="transmembrane region" description="Helical" evidence="1">
    <location>
        <begin position="176"/>
        <end position="195"/>
    </location>
</feature>
<keyword evidence="1" id="KW-0812">Transmembrane</keyword>
<protein>
    <submittedName>
        <fullName evidence="2">Uncharacterized protein</fullName>
    </submittedName>
</protein>
<comment type="caution">
    <text evidence="2">The sequence shown here is derived from an EMBL/GenBank/DDBJ whole genome shotgun (WGS) entry which is preliminary data.</text>
</comment>